<keyword evidence="4 10" id="KW-0067">ATP-binding</keyword>
<dbReference type="PROSITE" id="PS51217">
    <property type="entry name" value="UVRD_HELICASE_CTER"/>
    <property type="match status" value="1"/>
</dbReference>
<evidence type="ECO:0000256" key="8">
    <source>
        <dbReference type="ARBA" id="ARBA00034923"/>
    </source>
</evidence>
<dbReference type="GO" id="GO:0033202">
    <property type="term" value="C:DNA helicase complex"/>
    <property type="evidence" value="ECO:0007669"/>
    <property type="project" value="TreeGrafter"/>
</dbReference>
<evidence type="ECO:0000259" key="11">
    <source>
        <dbReference type="PROSITE" id="PS51198"/>
    </source>
</evidence>
<feature type="domain" description="UvrD-like helicase ATP-binding" evidence="11">
    <location>
        <begin position="4"/>
        <end position="470"/>
    </location>
</feature>
<dbReference type="GO" id="GO:0016787">
    <property type="term" value="F:hydrolase activity"/>
    <property type="evidence" value="ECO:0007669"/>
    <property type="project" value="UniProtKB-UniRule"/>
</dbReference>
<evidence type="ECO:0000256" key="9">
    <source>
        <dbReference type="ARBA" id="ARBA00048988"/>
    </source>
</evidence>
<accession>A0A940IB94</accession>
<dbReference type="EC" id="5.6.2.4" evidence="7"/>
<dbReference type="EMBL" id="JADINE010000003">
    <property type="protein sequence ID" value="MBO8406876.1"/>
    <property type="molecule type" value="Genomic_DNA"/>
</dbReference>
<dbReference type="SUPFAM" id="SSF52540">
    <property type="entry name" value="P-loop containing nucleoside triphosphate hydrolases"/>
    <property type="match status" value="1"/>
</dbReference>
<evidence type="ECO:0000256" key="6">
    <source>
        <dbReference type="ARBA" id="ARBA00034617"/>
    </source>
</evidence>
<name>A0A940IB94_9PROT</name>
<keyword evidence="5" id="KW-0413">Isomerase</keyword>
<evidence type="ECO:0000256" key="10">
    <source>
        <dbReference type="PROSITE-ProRule" id="PRU00560"/>
    </source>
</evidence>
<dbReference type="Proteomes" id="UP000721442">
    <property type="component" value="Unassembled WGS sequence"/>
</dbReference>
<dbReference type="InterPro" id="IPR000212">
    <property type="entry name" value="DNA_helicase_UvrD/REP"/>
</dbReference>
<dbReference type="PANTHER" id="PTHR11070">
    <property type="entry name" value="UVRD / RECB / PCRA DNA HELICASE FAMILY MEMBER"/>
    <property type="match status" value="1"/>
</dbReference>
<dbReference type="PANTHER" id="PTHR11070:SF2">
    <property type="entry name" value="ATP-DEPENDENT DNA HELICASE SRS2"/>
    <property type="match status" value="1"/>
</dbReference>
<dbReference type="GO" id="GO:0003677">
    <property type="term" value="F:DNA binding"/>
    <property type="evidence" value="ECO:0007669"/>
    <property type="project" value="InterPro"/>
</dbReference>
<keyword evidence="1 10" id="KW-0547">Nucleotide-binding</keyword>
<dbReference type="Gene3D" id="3.40.50.300">
    <property type="entry name" value="P-loop containing nucleotide triphosphate hydrolases"/>
    <property type="match status" value="4"/>
</dbReference>
<protein>
    <recommendedName>
        <fullName evidence="7">DNA 3'-5' helicase</fullName>
        <ecNumber evidence="7">5.6.2.4</ecNumber>
    </recommendedName>
    <alternativeName>
        <fullName evidence="8">DNA 3'-5' helicase II</fullName>
    </alternativeName>
</protein>
<evidence type="ECO:0000256" key="4">
    <source>
        <dbReference type="ARBA" id="ARBA00022840"/>
    </source>
</evidence>
<dbReference type="GO" id="GO:0005829">
    <property type="term" value="C:cytosol"/>
    <property type="evidence" value="ECO:0007669"/>
    <property type="project" value="TreeGrafter"/>
</dbReference>
<organism evidence="13 14">
    <name type="scientific">Candidatus Enterousia excrementavium</name>
    <dbReference type="NCBI Taxonomy" id="2840789"/>
    <lineage>
        <taxon>Bacteria</taxon>
        <taxon>Pseudomonadati</taxon>
        <taxon>Pseudomonadota</taxon>
        <taxon>Alphaproteobacteria</taxon>
        <taxon>Candidatus Enterousia</taxon>
    </lineage>
</organism>
<evidence type="ECO:0000256" key="5">
    <source>
        <dbReference type="ARBA" id="ARBA00023235"/>
    </source>
</evidence>
<sequence length="883" mass="100759">MDKKFTLSPEQDTAANPAENVWVQANAGTGKTSVLVQRLLRILFRSDNIDNCGILCLTYTKAAAGEMRNRILRELQNWAMASDDELIELLGNVSQHKPATSADTAHARMVFFKYIDNPELLKIKTIHGFCEEILRQFPIEAGISPSWTLVSDDTQRALLQDAFSHLVNSTNNATVSDAFSYLVERIDENRINDLMALLGEHYRVFFQINNIVNYRKYFIDTITEFLKLNTPVQTEFSPQKLQKIIDLATIDINSSKKPAQYLIDIVTFTKQYINKTINFEKYKSAYLTQTGTPNKNVSRKDYLLDEQQRVYDVNQYNLSKQIFDDTMATFELSAEFAKIYGKLKSERNLLDFDDLILYTKKLFSSPDTMGWVLSQLNVHLTHILVDEAQDTSPLQWDILRMLSGDFFTEGDTTSNPHSLFVVGDTKQSIYGFQGADPHAFAASHTEISQQIEQNQRTIKNIPLVQSFRSMPQILYAVDAFFNNPDVREQTGFINNAHKWAKTDPTAFVELHKLVDANTTDTTINEYTSQIADKIQSVLADGFTPNDIMALVQNREPMTPLLVRELKRRNIPVAGSDRIILPKFPAIRDLLNLTRFCINISDDYSLCCTLKSPIFRLSERDIFNICKIKNDENNTRKNAHNDYKPTTVFDILSKTHPVIYNRLEQIVNWANTLAPYSFFTNVLNTEQTRESMIAALGTQIIDPLEEFLTICLAYERTQCGTLRHFLKWFITGGSTIKRDMDTAPGVRIVTVHSSKGLEAPVIFLIDTVRTPKQEYVFPITPEMQSATLRARGANLPSPWIWSPRANNSTARDRAVASTSKTKIAEYYRLLYVAMTRAIKRLYIYGFAPKTKPAAELAWHTQLWRVLSTDSKAKVTDETIRIENV</sequence>
<dbReference type="GO" id="GO:0005524">
    <property type="term" value="F:ATP binding"/>
    <property type="evidence" value="ECO:0007669"/>
    <property type="project" value="UniProtKB-UniRule"/>
</dbReference>
<comment type="caution">
    <text evidence="13">The sequence shown here is derived from an EMBL/GenBank/DDBJ whole genome shotgun (WGS) entry which is preliminary data.</text>
</comment>
<comment type="catalytic activity">
    <reaction evidence="6">
        <text>Couples ATP hydrolysis with the unwinding of duplex DNA by translocating in the 3'-5' direction.</text>
        <dbReference type="EC" id="5.6.2.4"/>
    </reaction>
</comment>
<evidence type="ECO:0000259" key="12">
    <source>
        <dbReference type="PROSITE" id="PS51217"/>
    </source>
</evidence>
<evidence type="ECO:0000313" key="13">
    <source>
        <dbReference type="EMBL" id="MBO8406876.1"/>
    </source>
</evidence>
<dbReference type="InterPro" id="IPR027417">
    <property type="entry name" value="P-loop_NTPase"/>
</dbReference>
<dbReference type="Pfam" id="PF00580">
    <property type="entry name" value="UvrD-helicase"/>
    <property type="match status" value="1"/>
</dbReference>
<dbReference type="GO" id="GO:0000725">
    <property type="term" value="P:recombinational repair"/>
    <property type="evidence" value="ECO:0007669"/>
    <property type="project" value="TreeGrafter"/>
</dbReference>
<dbReference type="InterPro" id="IPR014016">
    <property type="entry name" value="UvrD-like_ATP-bd"/>
</dbReference>
<reference evidence="13" key="1">
    <citation type="submission" date="2020-10" db="EMBL/GenBank/DDBJ databases">
        <authorList>
            <person name="Gilroy R."/>
        </authorList>
    </citation>
    <scope>NUCLEOTIDE SEQUENCE</scope>
    <source>
        <strain evidence="13">B1-16210</strain>
    </source>
</reference>
<dbReference type="PROSITE" id="PS51198">
    <property type="entry name" value="UVRD_HELICASE_ATP_BIND"/>
    <property type="match status" value="1"/>
</dbReference>
<comment type="catalytic activity">
    <reaction evidence="9">
        <text>ATP + H2O = ADP + phosphate + H(+)</text>
        <dbReference type="Rhea" id="RHEA:13065"/>
        <dbReference type="ChEBI" id="CHEBI:15377"/>
        <dbReference type="ChEBI" id="CHEBI:15378"/>
        <dbReference type="ChEBI" id="CHEBI:30616"/>
        <dbReference type="ChEBI" id="CHEBI:43474"/>
        <dbReference type="ChEBI" id="CHEBI:456216"/>
        <dbReference type="EC" id="5.6.2.4"/>
    </reaction>
</comment>
<dbReference type="Gene3D" id="1.10.486.10">
    <property type="entry name" value="PCRA, domain 4"/>
    <property type="match status" value="1"/>
</dbReference>
<evidence type="ECO:0000256" key="7">
    <source>
        <dbReference type="ARBA" id="ARBA00034808"/>
    </source>
</evidence>
<gene>
    <name evidence="13" type="ORF">IAC77_00230</name>
</gene>
<evidence type="ECO:0000256" key="1">
    <source>
        <dbReference type="ARBA" id="ARBA00022741"/>
    </source>
</evidence>
<keyword evidence="3 10" id="KW-0347">Helicase</keyword>
<dbReference type="GO" id="GO:0043138">
    <property type="term" value="F:3'-5' DNA helicase activity"/>
    <property type="evidence" value="ECO:0007669"/>
    <property type="project" value="UniProtKB-EC"/>
</dbReference>
<dbReference type="InterPro" id="IPR014017">
    <property type="entry name" value="DNA_helicase_UvrD-like_C"/>
</dbReference>
<evidence type="ECO:0000256" key="2">
    <source>
        <dbReference type="ARBA" id="ARBA00022801"/>
    </source>
</evidence>
<dbReference type="Pfam" id="PF13361">
    <property type="entry name" value="UvrD_C"/>
    <property type="match status" value="1"/>
</dbReference>
<evidence type="ECO:0000313" key="14">
    <source>
        <dbReference type="Proteomes" id="UP000721442"/>
    </source>
</evidence>
<dbReference type="AlphaFoldDB" id="A0A940IB94"/>
<proteinExistence type="predicted"/>
<reference evidence="13" key="2">
    <citation type="journal article" date="2021" name="PeerJ">
        <title>Extensive microbial diversity within the chicken gut microbiome revealed by metagenomics and culture.</title>
        <authorList>
            <person name="Gilroy R."/>
            <person name="Ravi A."/>
            <person name="Getino M."/>
            <person name="Pursley I."/>
            <person name="Horton D.L."/>
            <person name="Alikhan N.F."/>
            <person name="Baker D."/>
            <person name="Gharbi K."/>
            <person name="Hall N."/>
            <person name="Watson M."/>
            <person name="Adriaenssens E.M."/>
            <person name="Foster-Nyarko E."/>
            <person name="Jarju S."/>
            <person name="Secka A."/>
            <person name="Antonio M."/>
            <person name="Oren A."/>
            <person name="Chaudhuri R.R."/>
            <person name="La Ragione R."/>
            <person name="Hildebrand F."/>
            <person name="Pallen M.J."/>
        </authorList>
    </citation>
    <scope>NUCLEOTIDE SEQUENCE</scope>
    <source>
        <strain evidence="13">B1-16210</strain>
    </source>
</reference>
<evidence type="ECO:0000256" key="3">
    <source>
        <dbReference type="ARBA" id="ARBA00022806"/>
    </source>
</evidence>
<keyword evidence="2 10" id="KW-0378">Hydrolase</keyword>
<feature type="domain" description="UvrD-like helicase C-terminal" evidence="12">
    <location>
        <begin position="471"/>
        <end position="755"/>
    </location>
</feature>
<feature type="binding site" evidence="10">
    <location>
        <begin position="25"/>
        <end position="32"/>
    </location>
    <ligand>
        <name>ATP</name>
        <dbReference type="ChEBI" id="CHEBI:30616"/>
    </ligand>
</feature>